<dbReference type="InterPro" id="IPR020449">
    <property type="entry name" value="Tscrpt_reg_AraC-type_HTH"/>
</dbReference>
<organism evidence="13 14">
    <name type="scientific">Alkaliphilus peptidifermentans DSM 18978</name>
    <dbReference type="NCBI Taxonomy" id="1120976"/>
    <lineage>
        <taxon>Bacteria</taxon>
        <taxon>Bacillati</taxon>
        <taxon>Bacillota</taxon>
        <taxon>Clostridia</taxon>
        <taxon>Peptostreptococcales</taxon>
        <taxon>Natronincolaceae</taxon>
        <taxon>Alkaliphilus</taxon>
    </lineage>
</organism>
<dbReference type="Pfam" id="PF00072">
    <property type="entry name" value="Response_reg"/>
    <property type="match status" value="1"/>
</dbReference>
<keyword evidence="6" id="KW-0805">Transcription regulation</keyword>
<evidence type="ECO:0000259" key="11">
    <source>
        <dbReference type="PROSITE" id="PS01124"/>
    </source>
</evidence>
<dbReference type="PROSITE" id="PS01124">
    <property type="entry name" value="HTH_ARAC_FAMILY_2"/>
    <property type="match status" value="1"/>
</dbReference>
<dbReference type="Pfam" id="PF12833">
    <property type="entry name" value="HTH_18"/>
    <property type="match status" value="1"/>
</dbReference>
<evidence type="ECO:0000256" key="4">
    <source>
        <dbReference type="ARBA" id="ARBA00022553"/>
    </source>
</evidence>
<dbReference type="InterPro" id="IPR018062">
    <property type="entry name" value="HTH_AraC-typ_CS"/>
</dbReference>
<gene>
    <name evidence="13" type="ORF">SAMN03080606_00296</name>
</gene>
<evidence type="ECO:0000256" key="9">
    <source>
        <dbReference type="ARBA" id="ARBA00024867"/>
    </source>
</evidence>
<dbReference type="AlphaFoldDB" id="A0A1G5AUV3"/>
<proteinExistence type="predicted"/>
<dbReference type="GO" id="GO:0005737">
    <property type="term" value="C:cytoplasm"/>
    <property type="evidence" value="ECO:0007669"/>
    <property type="project" value="UniProtKB-SubCell"/>
</dbReference>
<comment type="function">
    <text evidence="9">May play the central regulatory role in sporulation. It may be an element of the effector pathway responsible for the activation of sporulation genes in response to nutritional stress. Spo0A may act in concert with spo0H (a sigma factor) to control the expression of some genes that are critical to the sporulation process.</text>
</comment>
<sequence>MVKVIIVEDEQLIRKGMVLTIPWEQFDCEVVGECANGLIGKEMIERLKPDIVITDVKMPKMDGIVMIQEVVDKVDAEYIIISGYSDFQYAQQAVRLGVKDYLLKPVEDKELFYTLNRIVENIKDRKEQQRLKNSTSYLQQCQIQFFNEYLVVSGNRGKEKYVIDTVNYIKEHYKEDITIKIASEVLYISESYLSRLFKKETGYTFVEYLTNYRMKKAIKLLVKEDMKIFEVADAVGYSDSRYFSALFKKCVGITPTEVKEGQYEEFKSR</sequence>
<dbReference type="EMBL" id="FMUS01000001">
    <property type="protein sequence ID" value="SCX81685.1"/>
    <property type="molecule type" value="Genomic_DNA"/>
</dbReference>
<feature type="domain" description="Response regulatory" evidence="12">
    <location>
        <begin position="3"/>
        <end position="119"/>
    </location>
</feature>
<dbReference type="SMART" id="SM00448">
    <property type="entry name" value="REC"/>
    <property type="match status" value="1"/>
</dbReference>
<dbReference type="Gene3D" id="1.10.10.60">
    <property type="entry name" value="Homeodomain-like"/>
    <property type="match status" value="2"/>
</dbReference>
<evidence type="ECO:0000256" key="6">
    <source>
        <dbReference type="ARBA" id="ARBA00023015"/>
    </source>
</evidence>
<feature type="domain" description="HTH araC/xylS-type" evidence="11">
    <location>
        <begin position="163"/>
        <end position="261"/>
    </location>
</feature>
<keyword evidence="8" id="KW-0804">Transcription</keyword>
<evidence type="ECO:0000256" key="1">
    <source>
        <dbReference type="ARBA" id="ARBA00004496"/>
    </source>
</evidence>
<feature type="modified residue" description="4-aspartylphosphate" evidence="10">
    <location>
        <position position="55"/>
    </location>
</feature>
<dbReference type="PANTHER" id="PTHR42713:SF3">
    <property type="entry name" value="TRANSCRIPTIONAL REGULATORY PROTEIN HPTR"/>
    <property type="match status" value="1"/>
</dbReference>
<dbReference type="SUPFAM" id="SSF46689">
    <property type="entry name" value="Homeodomain-like"/>
    <property type="match status" value="2"/>
</dbReference>
<dbReference type="GO" id="GO:0000160">
    <property type="term" value="P:phosphorelay signal transduction system"/>
    <property type="evidence" value="ECO:0007669"/>
    <property type="project" value="UniProtKB-KW"/>
</dbReference>
<dbReference type="InterPro" id="IPR009057">
    <property type="entry name" value="Homeodomain-like_sf"/>
</dbReference>
<evidence type="ECO:0000256" key="10">
    <source>
        <dbReference type="PROSITE-ProRule" id="PRU00169"/>
    </source>
</evidence>
<dbReference type="Gene3D" id="3.40.50.2300">
    <property type="match status" value="1"/>
</dbReference>
<keyword evidence="4 10" id="KW-0597">Phosphoprotein</keyword>
<keyword evidence="5" id="KW-0902">Two-component regulatory system</keyword>
<dbReference type="CDD" id="cd17536">
    <property type="entry name" value="REC_YesN-like"/>
    <property type="match status" value="1"/>
</dbReference>
<evidence type="ECO:0000256" key="7">
    <source>
        <dbReference type="ARBA" id="ARBA00023125"/>
    </source>
</evidence>
<evidence type="ECO:0000313" key="13">
    <source>
        <dbReference type="EMBL" id="SCX81685.1"/>
    </source>
</evidence>
<dbReference type="PROSITE" id="PS00041">
    <property type="entry name" value="HTH_ARAC_FAMILY_1"/>
    <property type="match status" value="1"/>
</dbReference>
<evidence type="ECO:0000256" key="2">
    <source>
        <dbReference type="ARBA" id="ARBA00018672"/>
    </source>
</evidence>
<protein>
    <recommendedName>
        <fullName evidence="2">Stage 0 sporulation protein A homolog</fullName>
    </recommendedName>
</protein>
<dbReference type="PANTHER" id="PTHR42713">
    <property type="entry name" value="HISTIDINE KINASE-RELATED"/>
    <property type="match status" value="1"/>
</dbReference>
<dbReference type="InterPro" id="IPR001789">
    <property type="entry name" value="Sig_transdc_resp-reg_receiver"/>
</dbReference>
<dbReference type="PROSITE" id="PS50110">
    <property type="entry name" value="RESPONSE_REGULATORY"/>
    <property type="match status" value="1"/>
</dbReference>
<dbReference type="STRING" id="1120976.SAMN03080606_00296"/>
<evidence type="ECO:0000259" key="12">
    <source>
        <dbReference type="PROSITE" id="PS50110"/>
    </source>
</evidence>
<evidence type="ECO:0000256" key="5">
    <source>
        <dbReference type="ARBA" id="ARBA00023012"/>
    </source>
</evidence>
<keyword evidence="3" id="KW-0963">Cytoplasm</keyword>
<dbReference type="InterPro" id="IPR051552">
    <property type="entry name" value="HptR"/>
</dbReference>
<dbReference type="InterPro" id="IPR011006">
    <property type="entry name" value="CheY-like_superfamily"/>
</dbReference>
<dbReference type="SMART" id="SM00342">
    <property type="entry name" value="HTH_ARAC"/>
    <property type="match status" value="1"/>
</dbReference>
<comment type="subcellular location">
    <subcellularLocation>
        <location evidence="1">Cytoplasm</location>
    </subcellularLocation>
</comment>
<dbReference type="GO" id="GO:0003700">
    <property type="term" value="F:DNA-binding transcription factor activity"/>
    <property type="evidence" value="ECO:0007669"/>
    <property type="project" value="InterPro"/>
</dbReference>
<dbReference type="SUPFAM" id="SSF52172">
    <property type="entry name" value="CheY-like"/>
    <property type="match status" value="1"/>
</dbReference>
<dbReference type="PRINTS" id="PR00032">
    <property type="entry name" value="HTHARAC"/>
</dbReference>
<dbReference type="OrthoDB" id="1769137at2"/>
<dbReference type="Proteomes" id="UP000198636">
    <property type="component" value="Unassembled WGS sequence"/>
</dbReference>
<evidence type="ECO:0000313" key="14">
    <source>
        <dbReference type="Proteomes" id="UP000198636"/>
    </source>
</evidence>
<dbReference type="RefSeq" id="WP_091539137.1">
    <property type="nucleotide sequence ID" value="NZ_FMUS01000001.1"/>
</dbReference>
<keyword evidence="7" id="KW-0238">DNA-binding</keyword>
<accession>A0A1G5AUV3</accession>
<reference evidence="13 14" key="1">
    <citation type="submission" date="2016-10" db="EMBL/GenBank/DDBJ databases">
        <authorList>
            <person name="de Groot N.N."/>
        </authorList>
    </citation>
    <scope>NUCLEOTIDE SEQUENCE [LARGE SCALE GENOMIC DNA]</scope>
    <source>
        <strain evidence="13 14">DSM 18978</strain>
    </source>
</reference>
<evidence type="ECO:0000256" key="8">
    <source>
        <dbReference type="ARBA" id="ARBA00023163"/>
    </source>
</evidence>
<keyword evidence="14" id="KW-1185">Reference proteome</keyword>
<dbReference type="InterPro" id="IPR018060">
    <property type="entry name" value="HTH_AraC"/>
</dbReference>
<name>A0A1G5AUV3_9FIRM</name>
<dbReference type="GO" id="GO:0043565">
    <property type="term" value="F:sequence-specific DNA binding"/>
    <property type="evidence" value="ECO:0007669"/>
    <property type="project" value="InterPro"/>
</dbReference>
<evidence type="ECO:0000256" key="3">
    <source>
        <dbReference type="ARBA" id="ARBA00022490"/>
    </source>
</evidence>